<keyword evidence="2" id="KW-0645">Protease</keyword>
<keyword evidence="2" id="KW-0378">Hydrolase</keyword>
<dbReference type="InterPro" id="IPR014719">
    <property type="entry name" value="Ribosomal_bL12_C/ClpS-like"/>
</dbReference>
<comment type="caution">
    <text evidence="2">The sequence shown here is derived from an EMBL/GenBank/DDBJ whole genome shotgun (WGS) entry which is preliminary data.</text>
</comment>
<sequence>MPTTSVGTIEKTTVSTVRKIAPRYRVLLHNDDVNGMEYVVECLVSTVPALTAPQAIDIMMQAHNSGKGLVIICELEHAEFYCETLCAKGLTSTIEPDD</sequence>
<dbReference type="InterPro" id="IPR022935">
    <property type="entry name" value="ClpS"/>
</dbReference>
<dbReference type="GO" id="GO:0006508">
    <property type="term" value="P:proteolysis"/>
    <property type="evidence" value="ECO:0007669"/>
    <property type="project" value="UniProtKB-KW"/>
</dbReference>
<evidence type="ECO:0000259" key="1">
    <source>
        <dbReference type="Pfam" id="PF02617"/>
    </source>
</evidence>
<dbReference type="GO" id="GO:0008233">
    <property type="term" value="F:peptidase activity"/>
    <property type="evidence" value="ECO:0007669"/>
    <property type="project" value="UniProtKB-KW"/>
</dbReference>
<accession>A0A2W4U5K0</accession>
<proteinExistence type="predicted"/>
<evidence type="ECO:0000313" key="3">
    <source>
        <dbReference type="Proteomes" id="UP000249354"/>
    </source>
</evidence>
<dbReference type="Pfam" id="PF02617">
    <property type="entry name" value="ClpS"/>
    <property type="match status" value="1"/>
</dbReference>
<dbReference type="GO" id="GO:0030163">
    <property type="term" value="P:protein catabolic process"/>
    <property type="evidence" value="ECO:0007669"/>
    <property type="project" value="InterPro"/>
</dbReference>
<dbReference type="InterPro" id="IPR003769">
    <property type="entry name" value="ClpS_core"/>
</dbReference>
<dbReference type="EMBL" id="QBMC01000148">
    <property type="protein sequence ID" value="PZO12479.1"/>
    <property type="molecule type" value="Genomic_DNA"/>
</dbReference>
<dbReference type="Gene3D" id="3.30.1390.10">
    <property type="match status" value="1"/>
</dbReference>
<dbReference type="PANTHER" id="PTHR33473">
    <property type="entry name" value="ATP-DEPENDENT CLP PROTEASE ADAPTER PROTEIN CLPS1, CHLOROPLASTIC"/>
    <property type="match status" value="1"/>
</dbReference>
<dbReference type="SUPFAM" id="SSF54736">
    <property type="entry name" value="ClpS-like"/>
    <property type="match status" value="1"/>
</dbReference>
<dbReference type="AlphaFoldDB" id="A0A2W4U5K0"/>
<gene>
    <name evidence="2" type="ORF">DCF25_17565</name>
</gene>
<reference evidence="3" key="1">
    <citation type="submission" date="2018-04" db="EMBL/GenBank/DDBJ databases">
        <authorList>
            <person name="Cornet L."/>
        </authorList>
    </citation>
    <scope>NUCLEOTIDE SEQUENCE [LARGE SCALE GENOMIC DNA]</scope>
</reference>
<feature type="domain" description="Adaptor protein ClpS core" evidence="1">
    <location>
        <begin position="21"/>
        <end position="88"/>
    </location>
</feature>
<protein>
    <submittedName>
        <fullName evidence="2">ATP-dependent Clp protease adapter ClpS</fullName>
    </submittedName>
</protein>
<organism evidence="2 3">
    <name type="scientific">Leptolyngbya foveolarum</name>
    <dbReference type="NCBI Taxonomy" id="47253"/>
    <lineage>
        <taxon>Bacteria</taxon>
        <taxon>Bacillati</taxon>
        <taxon>Cyanobacteriota</taxon>
        <taxon>Cyanophyceae</taxon>
        <taxon>Leptolyngbyales</taxon>
        <taxon>Leptolyngbyaceae</taxon>
        <taxon>Leptolyngbya group</taxon>
        <taxon>Leptolyngbya</taxon>
    </lineage>
</organism>
<dbReference type="PANTHER" id="PTHR33473:SF19">
    <property type="entry name" value="ATP-DEPENDENT CLP PROTEASE ADAPTER PROTEIN CLPS"/>
    <property type="match status" value="1"/>
</dbReference>
<dbReference type="Proteomes" id="UP000249354">
    <property type="component" value="Unassembled WGS sequence"/>
</dbReference>
<reference evidence="2 3" key="2">
    <citation type="submission" date="2018-06" db="EMBL/GenBank/DDBJ databases">
        <title>Metagenomic assembly of (sub)arctic Cyanobacteria and their associated microbiome from non-axenic cultures.</title>
        <authorList>
            <person name="Baurain D."/>
        </authorList>
    </citation>
    <scope>NUCLEOTIDE SEQUENCE [LARGE SCALE GENOMIC DNA]</scope>
    <source>
        <strain evidence="2">ULC129bin1</strain>
    </source>
</reference>
<name>A0A2W4U5K0_9CYAN</name>
<evidence type="ECO:0000313" key="2">
    <source>
        <dbReference type="EMBL" id="PZO12479.1"/>
    </source>
</evidence>
<dbReference type="NCBIfam" id="NF000671">
    <property type="entry name" value="PRK00033.1-4"/>
    <property type="match status" value="1"/>
</dbReference>